<feature type="domain" description="Lipid/polyisoprenoid-binding YceI-like" evidence="2">
    <location>
        <begin position="26"/>
        <end position="194"/>
    </location>
</feature>
<feature type="chain" id="PRO_5030993491" evidence="1">
    <location>
        <begin position="17"/>
        <end position="197"/>
    </location>
</feature>
<evidence type="ECO:0000313" key="3">
    <source>
        <dbReference type="EMBL" id="MBB4121095.1"/>
    </source>
</evidence>
<dbReference type="RefSeq" id="WP_183483169.1">
    <property type="nucleotide sequence ID" value="NZ_JACIDZ010000002.1"/>
</dbReference>
<reference evidence="3 4" key="1">
    <citation type="submission" date="2020-08" db="EMBL/GenBank/DDBJ databases">
        <title>Genomic Encyclopedia of Type Strains, Phase IV (KMG-IV): sequencing the most valuable type-strain genomes for metagenomic binning, comparative biology and taxonomic classification.</title>
        <authorList>
            <person name="Goeker M."/>
        </authorList>
    </citation>
    <scope>NUCLEOTIDE SEQUENCE [LARGE SCALE GENOMIC DNA]</scope>
    <source>
        <strain evidence="3 4">DSM 28101</strain>
    </source>
</reference>
<feature type="signal peptide" evidence="1">
    <location>
        <begin position="1"/>
        <end position="16"/>
    </location>
</feature>
<dbReference type="InterPro" id="IPR007372">
    <property type="entry name" value="Lipid/polyisoprenoid-bd_YceI"/>
</dbReference>
<gene>
    <name evidence="3" type="ORF">GGR30_001006</name>
</gene>
<keyword evidence="4" id="KW-1185">Reference proteome</keyword>
<dbReference type="SMART" id="SM00867">
    <property type="entry name" value="YceI"/>
    <property type="match status" value="1"/>
</dbReference>
<dbReference type="PANTHER" id="PTHR34406:SF1">
    <property type="entry name" value="PROTEIN YCEI"/>
    <property type="match status" value="1"/>
</dbReference>
<evidence type="ECO:0000313" key="4">
    <source>
        <dbReference type="Proteomes" id="UP000530571"/>
    </source>
</evidence>
<evidence type="ECO:0000256" key="1">
    <source>
        <dbReference type="SAM" id="SignalP"/>
    </source>
</evidence>
<dbReference type="AlphaFoldDB" id="A0A7W6KHC3"/>
<organism evidence="3 4">
    <name type="scientific">Martelella radicis</name>
    <dbReference type="NCBI Taxonomy" id="1397476"/>
    <lineage>
        <taxon>Bacteria</taxon>
        <taxon>Pseudomonadati</taxon>
        <taxon>Pseudomonadota</taxon>
        <taxon>Alphaproteobacteria</taxon>
        <taxon>Hyphomicrobiales</taxon>
        <taxon>Aurantimonadaceae</taxon>
        <taxon>Martelella</taxon>
    </lineage>
</organism>
<proteinExistence type="predicted"/>
<name>A0A7W6KHC3_9HYPH</name>
<keyword evidence="1" id="KW-0732">Signal</keyword>
<comment type="caution">
    <text evidence="3">The sequence shown here is derived from an EMBL/GenBank/DDBJ whole genome shotgun (WGS) entry which is preliminary data.</text>
</comment>
<dbReference type="SUPFAM" id="SSF101874">
    <property type="entry name" value="YceI-like"/>
    <property type="match status" value="1"/>
</dbReference>
<dbReference type="Pfam" id="PF04264">
    <property type="entry name" value="YceI"/>
    <property type="match status" value="1"/>
</dbReference>
<evidence type="ECO:0000259" key="2">
    <source>
        <dbReference type="SMART" id="SM00867"/>
    </source>
</evidence>
<dbReference type="EMBL" id="JACIDZ010000002">
    <property type="protein sequence ID" value="MBB4121095.1"/>
    <property type="molecule type" value="Genomic_DNA"/>
</dbReference>
<dbReference type="InterPro" id="IPR036761">
    <property type="entry name" value="TTHA0802/YceI-like_sf"/>
</dbReference>
<dbReference type="Gene3D" id="2.40.128.110">
    <property type="entry name" value="Lipid/polyisoprenoid-binding, YceI-like"/>
    <property type="match status" value="1"/>
</dbReference>
<accession>A0A7W6KHC3</accession>
<dbReference type="Proteomes" id="UP000530571">
    <property type="component" value="Unassembled WGS sequence"/>
</dbReference>
<sequence length="197" mass="21210">MKNLLLALLFALPANAAEEQAAPAGHYLSDPAHTSVTWRVSHFGLSNYTARFTGISADLEWVPDAPEQSALAVAIDPASVRTDFPFPEEEDFDGKIGTDPAFLAGTPISFVSERIEVDGDRTGKVYGVLTMRGETHPAVIDVTFNGSMAEHPMTKHAALGFSGVMAVKRSDWGFDFAVPVVSDTVEVLIQSEFKPAE</sequence>
<protein>
    <submittedName>
        <fullName evidence="3">Polyisoprenoid-binding protein YceI</fullName>
    </submittedName>
</protein>
<dbReference type="PANTHER" id="PTHR34406">
    <property type="entry name" value="PROTEIN YCEI"/>
    <property type="match status" value="1"/>
</dbReference>